<organism evidence="1 2">
    <name type="scientific">Grus japonensis</name>
    <name type="common">Japanese crane</name>
    <name type="synonym">Red-crowned crane</name>
    <dbReference type="NCBI Taxonomy" id="30415"/>
    <lineage>
        <taxon>Eukaryota</taxon>
        <taxon>Metazoa</taxon>
        <taxon>Chordata</taxon>
        <taxon>Craniata</taxon>
        <taxon>Vertebrata</taxon>
        <taxon>Euteleostomi</taxon>
        <taxon>Archelosauria</taxon>
        <taxon>Archosauria</taxon>
        <taxon>Dinosauria</taxon>
        <taxon>Saurischia</taxon>
        <taxon>Theropoda</taxon>
        <taxon>Coelurosauria</taxon>
        <taxon>Aves</taxon>
        <taxon>Neognathae</taxon>
        <taxon>Neoaves</taxon>
        <taxon>Gruiformes</taxon>
        <taxon>Gruidae</taxon>
        <taxon>Grus</taxon>
    </lineage>
</organism>
<proteinExistence type="predicted"/>
<accession>A0ABC9XHY3</accession>
<evidence type="ECO:0000313" key="1">
    <source>
        <dbReference type="EMBL" id="GAB0197294.1"/>
    </source>
</evidence>
<gene>
    <name evidence="1" type="ORF">GRJ2_002194700</name>
</gene>
<protein>
    <submittedName>
        <fullName evidence="1">Mitochondrial enolase superfamily member 1</fullName>
    </submittedName>
</protein>
<sequence>MWEDYRDAACPCREKIHAAKAQLELKLASTVGENKKGSLKYVNNKRRTRENIGLLLNKNGHLTNRDIDKAETFNAFFASVFNSDDRLWDPSCPELEYRDCGSNKLPANPELVRDLLLHLDAYKSMGPNGIHPRVLRELADVIARPLSIIFQWSWESGEVPVDWKLANIPIFKKGKKEDPGLEGVVSKFVDDTKLGGAVDSVKGGEVLQRDLNRLENWAITNCMRFSKGKCRILHLGRGNPGYTYRLGDEMLETSHAERDLGVLVDSKLNMSQQCAQAARKANCILGCIKHGIASQSREVIVPLYAALVRPHLEYCVQFWAPQYKKDIKLLESVQRRATKMVKGLEE</sequence>
<dbReference type="PANTHER" id="PTHR33332">
    <property type="entry name" value="REVERSE TRANSCRIPTASE DOMAIN-CONTAINING PROTEIN"/>
    <property type="match status" value="1"/>
</dbReference>
<evidence type="ECO:0000313" key="2">
    <source>
        <dbReference type="Proteomes" id="UP001623348"/>
    </source>
</evidence>
<dbReference type="AlphaFoldDB" id="A0ABC9XHY3"/>
<dbReference type="EMBL" id="BAAFJT010000017">
    <property type="protein sequence ID" value="GAB0197294.1"/>
    <property type="molecule type" value="Genomic_DNA"/>
</dbReference>
<comment type="caution">
    <text evidence="1">The sequence shown here is derived from an EMBL/GenBank/DDBJ whole genome shotgun (WGS) entry which is preliminary data.</text>
</comment>
<dbReference type="Proteomes" id="UP001623348">
    <property type="component" value="Unassembled WGS sequence"/>
</dbReference>
<name>A0ABC9XHY3_GRUJA</name>
<keyword evidence="2" id="KW-1185">Reference proteome</keyword>
<reference evidence="1 2" key="1">
    <citation type="submission" date="2024-06" db="EMBL/GenBank/DDBJ databases">
        <title>The draft genome of Grus japonensis, version 3.</title>
        <authorList>
            <person name="Nabeshima K."/>
            <person name="Suzuki S."/>
            <person name="Onuma M."/>
        </authorList>
    </citation>
    <scope>NUCLEOTIDE SEQUENCE [LARGE SCALE GENOMIC DNA]</scope>
    <source>
        <strain evidence="1 2">451A</strain>
    </source>
</reference>